<protein>
    <submittedName>
        <fullName evidence="3">Retrotransposon, unclassified-like protein</fullName>
    </submittedName>
</protein>
<evidence type="ECO:0000259" key="2">
    <source>
        <dbReference type="PROSITE" id="PS50878"/>
    </source>
</evidence>
<dbReference type="Proteomes" id="UP000026915">
    <property type="component" value="Chromosome 10"/>
</dbReference>
<dbReference type="PANTHER" id="PTHR33116">
    <property type="entry name" value="REVERSE TRANSCRIPTASE ZINC-BINDING DOMAIN-CONTAINING PROTEIN-RELATED-RELATED"/>
    <property type="match status" value="1"/>
</dbReference>
<dbReference type="GO" id="GO:0004523">
    <property type="term" value="F:RNA-DNA hybrid ribonuclease activity"/>
    <property type="evidence" value="ECO:0007669"/>
    <property type="project" value="InterPro"/>
</dbReference>
<dbReference type="InterPro" id="IPR012337">
    <property type="entry name" value="RNaseH-like_sf"/>
</dbReference>
<dbReference type="eggNOG" id="KOG1075">
    <property type="taxonomic scope" value="Eukaryota"/>
</dbReference>
<dbReference type="Gramene" id="EOY19200">
    <property type="protein sequence ID" value="EOY19200"/>
    <property type="gene ID" value="TCM_044157"/>
</dbReference>
<name>A0A061FPJ7_THECC</name>
<dbReference type="InParanoid" id="A0A061FPJ7"/>
<proteinExistence type="predicted"/>
<dbReference type="Gene3D" id="3.60.10.10">
    <property type="entry name" value="Endonuclease/exonuclease/phosphatase"/>
    <property type="match status" value="1"/>
</dbReference>
<gene>
    <name evidence="3" type="ORF">TCM_044157</name>
</gene>
<dbReference type="Pfam" id="PF13456">
    <property type="entry name" value="RVT_3"/>
    <property type="match status" value="1"/>
</dbReference>
<dbReference type="InterPro" id="IPR002156">
    <property type="entry name" value="RNaseH_domain"/>
</dbReference>
<dbReference type="Pfam" id="PF13966">
    <property type="entry name" value="zf-RVT"/>
    <property type="match status" value="1"/>
</dbReference>
<accession>A0A061FPJ7</accession>
<dbReference type="CDD" id="cd06222">
    <property type="entry name" value="RNase_H_like"/>
    <property type="match status" value="1"/>
</dbReference>
<evidence type="ECO:0000313" key="4">
    <source>
        <dbReference type="Proteomes" id="UP000026915"/>
    </source>
</evidence>
<dbReference type="InterPro" id="IPR036691">
    <property type="entry name" value="Endo/exonu/phosph_ase_sf"/>
</dbReference>
<dbReference type="InterPro" id="IPR000477">
    <property type="entry name" value="RT_dom"/>
</dbReference>
<dbReference type="CDD" id="cd01650">
    <property type="entry name" value="RT_nLTR_like"/>
    <property type="match status" value="1"/>
</dbReference>
<dbReference type="GO" id="GO:0003676">
    <property type="term" value="F:nucleic acid binding"/>
    <property type="evidence" value="ECO:0007669"/>
    <property type="project" value="InterPro"/>
</dbReference>
<dbReference type="PANTHER" id="PTHR33116:SF80">
    <property type="entry name" value="REVERSE TRANSCRIPTASE ZINC-BINDING DOMAIN-CONTAINING PROTEIN"/>
    <property type="match status" value="1"/>
</dbReference>
<dbReference type="SUPFAM" id="SSF56672">
    <property type="entry name" value="DNA/RNA polymerases"/>
    <property type="match status" value="1"/>
</dbReference>
<feature type="region of interest" description="Disordered" evidence="1">
    <location>
        <begin position="1"/>
        <end position="36"/>
    </location>
</feature>
<dbReference type="SUPFAM" id="SSF53098">
    <property type="entry name" value="Ribonuclease H-like"/>
    <property type="match status" value="1"/>
</dbReference>
<dbReference type="SUPFAM" id="SSF56219">
    <property type="entry name" value="DNase I-like"/>
    <property type="match status" value="1"/>
</dbReference>
<dbReference type="HOGENOM" id="CLU_000680_33_0_1"/>
<dbReference type="InterPro" id="IPR036397">
    <property type="entry name" value="RNaseH_sf"/>
</dbReference>
<feature type="domain" description="Reverse transcriptase" evidence="2">
    <location>
        <begin position="443"/>
        <end position="722"/>
    </location>
</feature>
<dbReference type="Gene3D" id="3.30.420.10">
    <property type="entry name" value="Ribonuclease H-like superfamily/Ribonuclease H"/>
    <property type="match status" value="1"/>
</dbReference>
<dbReference type="Pfam" id="PF00078">
    <property type="entry name" value="RVT_1"/>
    <property type="match status" value="1"/>
</dbReference>
<evidence type="ECO:0000313" key="3">
    <source>
        <dbReference type="EMBL" id="EOY19200.1"/>
    </source>
</evidence>
<reference evidence="3 4" key="1">
    <citation type="journal article" date="2013" name="Genome Biol.">
        <title>The genome sequence of the most widely cultivated cacao type and its use to identify candidate genes regulating pod color.</title>
        <authorList>
            <person name="Motamayor J.C."/>
            <person name="Mockaitis K."/>
            <person name="Schmutz J."/>
            <person name="Haiminen N."/>
            <person name="Iii D.L."/>
            <person name="Cornejo O."/>
            <person name="Findley S.D."/>
            <person name="Zheng P."/>
            <person name="Utro F."/>
            <person name="Royaert S."/>
            <person name="Saski C."/>
            <person name="Jenkins J."/>
            <person name="Podicheti R."/>
            <person name="Zhao M."/>
            <person name="Scheffler B.E."/>
            <person name="Stack J.C."/>
            <person name="Feltus F.A."/>
            <person name="Mustiga G.M."/>
            <person name="Amores F."/>
            <person name="Phillips W."/>
            <person name="Marelli J.P."/>
            <person name="May G.D."/>
            <person name="Shapiro H."/>
            <person name="Ma J."/>
            <person name="Bustamante C.D."/>
            <person name="Schnell R.J."/>
            <person name="Main D."/>
            <person name="Gilbert D."/>
            <person name="Parida L."/>
            <person name="Kuhn D.N."/>
        </authorList>
    </citation>
    <scope>NUCLEOTIDE SEQUENCE [LARGE SCALE GENOMIC DNA]</scope>
    <source>
        <strain evidence="4">cv. Matina 1-6</strain>
    </source>
</reference>
<dbReference type="InterPro" id="IPR043502">
    <property type="entry name" value="DNA/RNA_pol_sf"/>
</dbReference>
<keyword evidence="4" id="KW-1185">Reference proteome</keyword>
<dbReference type="InterPro" id="IPR044730">
    <property type="entry name" value="RNase_H-like_dom_plant"/>
</dbReference>
<dbReference type="EMBL" id="CM001888">
    <property type="protein sequence ID" value="EOY19200.1"/>
    <property type="molecule type" value="Genomic_DNA"/>
</dbReference>
<sequence length="1368" mass="158202">MRTSSEIHPLVARRRKSDSDISYSPSKDSSLEKDEKPMVHASKLEYIRRKLGFTGAVSNCSQKIWMFWAEEVGCTVQRDHHQCLHVRIAFPWLPFSFQTSFIYAKCTKTERRHLWDCLRNVATDMQEPWLVGGDFNTILSREERLFGAEPNAGSMEEFATALFDCGLMDAGFEGNKFTWTNTHMFQRLDRVVYNMEWASSFSHTRIHHLNRDGFDHCPLLISCCNFSLQRPSSFRFLHAWVKHHGFLNFVANNWRQTIYSTGLMAFWNKQQRLKKSLKGWNKDVFGDIFSNLRAAEKTAEEKELTYQHDSSVFNRTQLQYAYAKLNNQMQKKRVRNSIFKIQDSEGTLMEEPGLIESSAVEFFENLLKAENYDLSRFKAEFIPQMLSDADNNLLCAEPQLQEVKDAVFAIDKDSVVGPDGFSSFFYQQCWPIIAEDLLAAVRDFFKGAVFPRGVTSTTLVLLAKKPDAATWSDFRPISLCTILNKIVTKLLANRLSKVLPSLISENQSGFVSGRLINDNILLAQELIGKIDYKARGGNVVLKLDMMKAYDRLNWDFLILVLERFGFNDMWIDMIRRCITNCWFSVLINGHSAGYFKSERGLRQGDSISPMLFILAAEYLSRGINELFSRYISLHYHSGCSLNISHLAFADDIMIFTNGSKSVLEKILEFLQEYEQISGQRVNHQKSCFVTANNMPSSRRQIISQTIGFLHKTLPITYLGAPLFKGPKKVMLFDSLINKIRERITGWENKILSPGGRITLLRSVLSSMPIYLLQVLKPPACVIQKIERLFNSFLWGSSMDSTRIHWTAWHNITFPSSEGGLGIRSLKDSFDAFSAKLWWRFDTCQSLWVRYMRLKYCTGQIHHNIAPKPHDSATWKPLLAGRATASQQIRWRIGKGDIFFWHDAWMGDEPLVNSFPSFSQSMMKVNYFFNDDAWDVDKLKTFIPNAIVEEILKIPISREKEDIAYWALTANGDFSIKSAWELLRQRKQVNLVGQLIWHKSIPLTVSFFLWRTLHNWLPVEVRMKAKGIQLASKCLCCKSEESLLHVLWESPVAQQVWNYFSKFFQIYVHNPQNILQILNSWYYSGDFTKPGHIRTLILLFIFWFVWVERNDAKHRDLGMYPDRIIWRIMKILRKLFQGGLLCKWQWKGDLDIAIHWGFNFAQERQARPKIINWIKPLIGELKLNVDGSSKDEFQNAAGGGVLRDHTGNLIFGFSENFGYQNSLQAELLALHRGLCLCMEYNVSRVWIEVDAQVVIQMIQNHHKGSYKIQYLLESIRKCLQVISVRISHIHREGNQAADFLSKHGHTHQNLHVFTEAQGELRGRTLVNRVEHPRCLPELRPGSKPGLDLEPESFYGFKAIVHSLPRTFRA</sequence>
<organism evidence="3 4">
    <name type="scientific">Theobroma cacao</name>
    <name type="common">Cacao</name>
    <name type="synonym">Cocoa</name>
    <dbReference type="NCBI Taxonomy" id="3641"/>
    <lineage>
        <taxon>Eukaryota</taxon>
        <taxon>Viridiplantae</taxon>
        <taxon>Streptophyta</taxon>
        <taxon>Embryophyta</taxon>
        <taxon>Tracheophyta</taxon>
        <taxon>Spermatophyta</taxon>
        <taxon>Magnoliopsida</taxon>
        <taxon>eudicotyledons</taxon>
        <taxon>Gunneridae</taxon>
        <taxon>Pentapetalae</taxon>
        <taxon>rosids</taxon>
        <taxon>malvids</taxon>
        <taxon>Malvales</taxon>
        <taxon>Malvaceae</taxon>
        <taxon>Byttnerioideae</taxon>
        <taxon>Theobroma</taxon>
    </lineage>
</organism>
<dbReference type="OMA" id="NSANCIM"/>
<dbReference type="InterPro" id="IPR026960">
    <property type="entry name" value="RVT-Znf"/>
</dbReference>
<evidence type="ECO:0000256" key="1">
    <source>
        <dbReference type="SAM" id="MobiDB-lite"/>
    </source>
</evidence>
<dbReference type="PROSITE" id="PS50878">
    <property type="entry name" value="RT_POL"/>
    <property type="match status" value="1"/>
</dbReference>